<organism evidence="1 2">
    <name type="scientific">Polyplax serrata</name>
    <name type="common">Common mouse louse</name>
    <dbReference type="NCBI Taxonomy" id="468196"/>
    <lineage>
        <taxon>Eukaryota</taxon>
        <taxon>Metazoa</taxon>
        <taxon>Ecdysozoa</taxon>
        <taxon>Arthropoda</taxon>
        <taxon>Hexapoda</taxon>
        <taxon>Insecta</taxon>
        <taxon>Pterygota</taxon>
        <taxon>Neoptera</taxon>
        <taxon>Paraneoptera</taxon>
        <taxon>Psocodea</taxon>
        <taxon>Troctomorpha</taxon>
        <taxon>Phthiraptera</taxon>
        <taxon>Anoplura</taxon>
        <taxon>Polyplacidae</taxon>
        <taxon>Polyplax</taxon>
    </lineage>
</organism>
<evidence type="ECO:0000313" key="1">
    <source>
        <dbReference type="EMBL" id="KAK6630631.1"/>
    </source>
</evidence>
<proteinExistence type="predicted"/>
<evidence type="ECO:0000313" key="2">
    <source>
        <dbReference type="Proteomes" id="UP001372834"/>
    </source>
</evidence>
<comment type="caution">
    <text evidence="1">The sequence shown here is derived from an EMBL/GenBank/DDBJ whole genome shotgun (WGS) entry which is preliminary data.</text>
</comment>
<dbReference type="AlphaFoldDB" id="A0AAN8PIA9"/>
<accession>A0AAN8PIA9</accession>
<dbReference type="Proteomes" id="UP001372834">
    <property type="component" value="Unassembled WGS sequence"/>
</dbReference>
<reference evidence="1 2" key="1">
    <citation type="submission" date="2023-10" db="EMBL/GenBank/DDBJ databases">
        <title>Genomes of two closely related lineages of the louse Polyplax serrata with different host specificities.</title>
        <authorList>
            <person name="Martinu J."/>
            <person name="Tarabai H."/>
            <person name="Stefka J."/>
            <person name="Hypsa V."/>
        </authorList>
    </citation>
    <scope>NUCLEOTIDE SEQUENCE [LARGE SCALE GENOMIC DNA]</scope>
    <source>
        <strain evidence="1">HR10_N</strain>
    </source>
</reference>
<protein>
    <submittedName>
        <fullName evidence="1">Uncharacterized protein</fullName>
    </submittedName>
</protein>
<sequence>MSIYIIVLVSDLLDSAYRGITAIPLLNRGKYPLQVSCYISSRDPKLYDPTNVPLRSSRFLNQTIYKVNDDNIKPSHSRPLSVSSS</sequence>
<name>A0AAN8PIA9_POLSC</name>
<gene>
    <name evidence="1" type="ORF">RUM43_014616</name>
</gene>
<dbReference type="EMBL" id="JAWJWE010000010">
    <property type="protein sequence ID" value="KAK6630631.1"/>
    <property type="molecule type" value="Genomic_DNA"/>
</dbReference>